<evidence type="ECO:0000313" key="2">
    <source>
        <dbReference type="Proteomes" id="UP001165960"/>
    </source>
</evidence>
<sequence>MSLSKYWPLVNFFSTSTTNPHSFALIILNRPISPNCLVFKNLFKQANIRVCADGGANELYQTFVVDLKNKALENNESESFIPDYICGDLDSLLPEVEEYYKNKQVPIRHVQDQDSTDLTKSLQLIEELETSKNSVEKKLDIVVYGGIGGRFDHSLATIQFLYHIHDRLALVYSPKNITILLESGLKHTIHLPSQSQGNSCGLLPIGGPVTQCSTSGFRWNLTKQALEFGGLVSSSNIADNQTLVVDLTESNTNLPKKYPLVFNIEIKDDKH</sequence>
<protein>
    <submittedName>
        <fullName evidence="1">cAMP-dependent protein kinase subunit</fullName>
        <ecNumber evidence="1">2.7.6.2</ecNumber>
    </submittedName>
</protein>
<dbReference type="Proteomes" id="UP001165960">
    <property type="component" value="Unassembled WGS sequence"/>
</dbReference>
<gene>
    <name evidence="1" type="primary">TPK1</name>
    <name evidence="1" type="ORF">DSO57_1026849</name>
</gene>
<comment type="caution">
    <text evidence="1">The sequence shown here is derived from an EMBL/GenBank/DDBJ whole genome shotgun (WGS) entry which is preliminary data.</text>
</comment>
<keyword evidence="2" id="KW-1185">Reference proteome</keyword>
<organism evidence="1 2">
    <name type="scientific">Entomophthora muscae</name>
    <dbReference type="NCBI Taxonomy" id="34485"/>
    <lineage>
        <taxon>Eukaryota</taxon>
        <taxon>Fungi</taxon>
        <taxon>Fungi incertae sedis</taxon>
        <taxon>Zoopagomycota</taxon>
        <taxon>Entomophthoromycotina</taxon>
        <taxon>Entomophthoromycetes</taxon>
        <taxon>Entomophthorales</taxon>
        <taxon>Entomophthoraceae</taxon>
        <taxon>Entomophthora</taxon>
    </lineage>
</organism>
<keyword evidence="1" id="KW-0418">Kinase</keyword>
<accession>A0ACC2TQ70</accession>
<reference evidence="1" key="1">
    <citation type="submission" date="2022-04" db="EMBL/GenBank/DDBJ databases">
        <title>Genome of the entomopathogenic fungus Entomophthora muscae.</title>
        <authorList>
            <person name="Elya C."/>
            <person name="Lovett B.R."/>
            <person name="Lee E."/>
            <person name="Macias A.M."/>
            <person name="Hajek A.E."/>
            <person name="De Bivort B.L."/>
            <person name="Kasson M.T."/>
            <person name="De Fine Licht H.H."/>
            <person name="Stajich J.E."/>
        </authorList>
    </citation>
    <scope>NUCLEOTIDE SEQUENCE</scope>
    <source>
        <strain evidence="1">Berkeley</strain>
    </source>
</reference>
<dbReference type="EMBL" id="QTSX02002289">
    <property type="protein sequence ID" value="KAJ9076382.1"/>
    <property type="molecule type" value="Genomic_DNA"/>
</dbReference>
<proteinExistence type="predicted"/>
<name>A0ACC2TQ70_9FUNG</name>
<keyword evidence="1" id="KW-0808">Transferase</keyword>
<dbReference type="EC" id="2.7.6.2" evidence="1"/>
<evidence type="ECO:0000313" key="1">
    <source>
        <dbReference type="EMBL" id="KAJ9076382.1"/>
    </source>
</evidence>